<feature type="transmembrane region" description="Helical" evidence="1">
    <location>
        <begin position="152"/>
        <end position="171"/>
    </location>
</feature>
<feature type="transmembrane region" description="Helical" evidence="1">
    <location>
        <begin position="28"/>
        <end position="44"/>
    </location>
</feature>
<dbReference type="AlphaFoldDB" id="A0A5B9Y3P2"/>
<feature type="domain" description="Acyltransferase 3" evidence="2">
    <location>
        <begin position="27"/>
        <end position="326"/>
    </location>
</feature>
<dbReference type="KEGG" id="schi:SCHIN_v1c05810"/>
<protein>
    <submittedName>
        <fullName evidence="3">Acyltransferase</fullName>
    </submittedName>
</protein>
<keyword evidence="3" id="KW-0808">Transferase</keyword>
<organism evidence="3 4">
    <name type="scientific">Spiroplasma chinense</name>
    <dbReference type="NCBI Taxonomy" id="216932"/>
    <lineage>
        <taxon>Bacteria</taxon>
        <taxon>Bacillati</taxon>
        <taxon>Mycoplasmatota</taxon>
        <taxon>Mollicutes</taxon>
        <taxon>Entomoplasmatales</taxon>
        <taxon>Spiroplasmataceae</taxon>
        <taxon>Spiroplasma</taxon>
    </lineage>
</organism>
<feature type="transmembrane region" description="Helical" evidence="1">
    <location>
        <begin position="81"/>
        <end position="101"/>
    </location>
</feature>
<feature type="transmembrane region" description="Helical" evidence="1">
    <location>
        <begin position="121"/>
        <end position="140"/>
    </location>
</feature>
<dbReference type="Proteomes" id="UP000323144">
    <property type="component" value="Chromosome"/>
</dbReference>
<proteinExistence type="predicted"/>
<keyword evidence="1" id="KW-0472">Membrane</keyword>
<feature type="transmembrane region" description="Helical" evidence="1">
    <location>
        <begin position="248"/>
        <end position="264"/>
    </location>
</feature>
<name>A0A5B9Y3P2_9MOLU</name>
<feature type="transmembrane region" description="Helical" evidence="1">
    <location>
        <begin position="271"/>
        <end position="287"/>
    </location>
</feature>
<accession>A0A5B9Y3P2</accession>
<keyword evidence="4" id="KW-1185">Reference proteome</keyword>
<dbReference type="Pfam" id="PF01757">
    <property type="entry name" value="Acyl_transf_3"/>
    <property type="match status" value="1"/>
</dbReference>
<feature type="transmembrane region" description="Helical" evidence="1">
    <location>
        <begin position="50"/>
        <end position="69"/>
    </location>
</feature>
<feature type="transmembrane region" description="Helical" evidence="1">
    <location>
        <begin position="210"/>
        <end position="228"/>
    </location>
</feature>
<evidence type="ECO:0000313" key="3">
    <source>
        <dbReference type="EMBL" id="QEH61778.1"/>
    </source>
</evidence>
<dbReference type="EMBL" id="CP043026">
    <property type="protein sequence ID" value="QEH61778.1"/>
    <property type="molecule type" value="Genomic_DNA"/>
</dbReference>
<evidence type="ECO:0000313" key="4">
    <source>
        <dbReference type="Proteomes" id="UP000323144"/>
    </source>
</evidence>
<keyword evidence="1" id="KW-1133">Transmembrane helix</keyword>
<keyword evidence="1" id="KW-0812">Transmembrane</keyword>
<keyword evidence="3" id="KW-0012">Acyltransferase</keyword>
<sequence length="353" mass="42167">MKTKTINQEFNIKPKEFSKNKKERSSNIELLRIILAIFVILIHYVGYWYLPFLCGTVNCFTIITGYFLIKNNDNYRFLKFIPTIVFLHVINICLFIFFNYSTSYRIIENKEGWIELIQYGLGAWWYIWAIFILYIISPFLNYGMQTLGKNTSLVLIISLWIVFQLQGLLKYSFAPFGYYWGSFVMMIYAYLLGGYIRLHGAKLLEWKKSIWVITILFLAIQYMFFFLYKEFYPNQILWLDFSNNNQSLFALPTGFLMFISFLTIPLKNYKVINFLASLSLFTFAYHNSSLKFSSYFIYVLNLKNTFLIHRLIALLITFVISFAVWWPFKKYDYAWNIVYKKIEAKNVKSQIQN</sequence>
<gene>
    <name evidence="3" type="ORF">SCHIN_v1c05810</name>
</gene>
<dbReference type="RefSeq" id="WP_166508163.1">
    <property type="nucleotide sequence ID" value="NZ_CP043026.1"/>
</dbReference>
<evidence type="ECO:0000256" key="1">
    <source>
        <dbReference type="SAM" id="Phobius"/>
    </source>
</evidence>
<reference evidence="3 4" key="1">
    <citation type="submission" date="2019-08" db="EMBL/GenBank/DDBJ databases">
        <title>Complete genome sequence of Spiroplasma chinense CCH (DSM 19755).</title>
        <authorList>
            <person name="Shen H.-Y."/>
            <person name="Lin Y.-C."/>
            <person name="Chou L."/>
            <person name="Kuo C.-H."/>
        </authorList>
    </citation>
    <scope>NUCLEOTIDE SEQUENCE [LARGE SCALE GENOMIC DNA]</scope>
    <source>
        <strain evidence="3 4">CCH</strain>
    </source>
</reference>
<feature type="transmembrane region" description="Helical" evidence="1">
    <location>
        <begin position="307"/>
        <end position="328"/>
    </location>
</feature>
<dbReference type="InterPro" id="IPR002656">
    <property type="entry name" value="Acyl_transf_3_dom"/>
</dbReference>
<feature type="transmembrane region" description="Helical" evidence="1">
    <location>
        <begin position="177"/>
        <end position="198"/>
    </location>
</feature>
<dbReference type="GO" id="GO:0016747">
    <property type="term" value="F:acyltransferase activity, transferring groups other than amino-acyl groups"/>
    <property type="evidence" value="ECO:0007669"/>
    <property type="project" value="InterPro"/>
</dbReference>
<evidence type="ECO:0000259" key="2">
    <source>
        <dbReference type="Pfam" id="PF01757"/>
    </source>
</evidence>